<dbReference type="EMBL" id="CP014989">
    <property type="protein sequence ID" value="ANS78139.1"/>
    <property type="molecule type" value="Genomic_DNA"/>
</dbReference>
<keyword evidence="2" id="KW-1185">Reference proteome</keyword>
<reference evidence="1 2" key="1">
    <citation type="submission" date="2016-03" db="EMBL/GenBank/DDBJ databases">
        <title>Shallow-sea hydrothermal system.</title>
        <authorList>
            <person name="Tang K."/>
        </authorList>
    </citation>
    <scope>NUCLEOTIDE SEQUENCE [LARGE SCALE GENOMIC DNA]</scope>
    <source>
        <strain evidence="1 2">JLT9</strain>
    </source>
</reference>
<dbReference type="InterPro" id="IPR009097">
    <property type="entry name" value="Cyclic_Pdiesterase"/>
</dbReference>
<proteinExistence type="predicted"/>
<evidence type="ECO:0000313" key="1">
    <source>
        <dbReference type="EMBL" id="ANS78139.1"/>
    </source>
</evidence>
<evidence type="ECO:0000313" key="2">
    <source>
        <dbReference type="Proteomes" id="UP000092482"/>
    </source>
</evidence>
<dbReference type="STRING" id="1758689.SGUI_0743"/>
<dbReference type="Pfam" id="PF13563">
    <property type="entry name" value="2_5_RNA_ligase2"/>
    <property type="match status" value="1"/>
</dbReference>
<dbReference type="AlphaFoldDB" id="A0A1B1N9N5"/>
<name>A0A1B1N9N5_9MICO</name>
<evidence type="ECO:0008006" key="3">
    <source>
        <dbReference type="Google" id="ProtNLM"/>
    </source>
</evidence>
<accession>A0A1B1N9N5</accession>
<gene>
    <name evidence="1" type="ORF">SGUI_0743</name>
</gene>
<sequence length="180" mass="19454">MSRAHALELVLTAEDDVRVRARWQALEQGGIASLARHHGRTHRPHLTVASSHVAPGKDVLRVAHEVWAPLLPLSLPVDGLVLLGGRRLSVADLVAAPLAARVAQARVTDAWDDADERPWIPHVTLATLLTVAQAGEALEVLAAAAEREEDARRPDTLTVRGLRWWDPEHEVVARVAGAAA</sequence>
<dbReference type="Gene3D" id="3.90.1140.10">
    <property type="entry name" value="Cyclic phosphodiesterase"/>
    <property type="match status" value="1"/>
</dbReference>
<dbReference type="Proteomes" id="UP000092482">
    <property type="component" value="Chromosome"/>
</dbReference>
<protein>
    <recommendedName>
        <fullName evidence="3">2'-5' RNA ligase</fullName>
    </recommendedName>
</protein>
<dbReference type="SUPFAM" id="SSF55144">
    <property type="entry name" value="LigT-like"/>
    <property type="match status" value="1"/>
</dbReference>
<dbReference type="OrthoDB" id="3397424at2"/>
<dbReference type="RefSeq" id="WP_066636531.1">
    <property type="nucleotide sequence ID" value="NZ_CP014989.1"/>
</dbReference>
<organism evidence="1 2">
    <name type="scientific">Serinicoccus hydrothermalis</name>
    <dbReference type="NCBI Taxonomy" id="1758689"/>
    <lineage>
        <taxon>Bacteria</taxon>
        <taxon>Bacillati</taxon>
        <taxon>Actinomycetota</taxon>
        <taxon>Actinomycetes</taxon>
        <taxon>Micrococcales</taxon>
        <taxon>Ornithinimicrobiaceae</taxon>
        <taxon>Serinicoccus</taxon>
    </lineage>
</organism>
<dbReference type="KEGG" id="serj:SGUI_0743"/>